<accession>A0A2X3G3B6</accession>
<evidence type="ECO:0000313" key="2">
    <source>
        <dbReference type="Proteomes" id="UP000250257"/>
    </source>
</evidence>
<protein>
    <submittedName>
        <fullName evidence="1">Uncharacterized protein</fullName>
    </submittedName>
</protein>
<dbReference type="STRING" id="1214117.LFLEISCH_06196"/>
<gene>
    <name evidence="1" type="ORF">NCTC13940_00198</name>
</gene>
<organism evidence="1 2">
    <name type="scientific">Listeria fleischmannii subsp. fleischmannii</name>
    <dbReference type="NCBI Taxonomy" id="1671902"/>
    <lineage>
        <taxon>Bacteria</taxon>
        <taxon>Bacillati</taxon>
        <taxon>Bacillota</taxon>
        <taxon>Bacilli</taxon>
        <taxon>Bacillales</taxon>
        <taxon>Listeriaceae</taxon>
        <taxon>Listeria</taxon>
    </lineage>
</organism>
<evidence type="ECO:0000313" key="1">
    <source>
        <dbReference type="EMBL" id="SQC62428.1"/>
    </source>
</evidence>
<sequence length="162" mass="19010">MMDRCRICFQKMYETIGWKNILILPNERLLCEMCCNEFQQAEAKAGVVFKKSAFTDEVIEAYLEQGDYILAEVLGSLLRNKNYLPKIVYISKPNVNERIGYHPEIELLKFAGVSYKLVDEEMNQTRACFFTLVELEEDEKDKISKECTLSREKIYFTSLFEK</sequence>
<dbReference type="EMBL" id="UAWT01000001">
    <property type="protein sequence ID" value="SQC62428.1"/>
    <property type="molecule type" value="Genomic_DNA"/>
</dbReference>
<proteinExistence type="predicted"/>
<reference evidence="1 2" key="1">
    <citation type="submission" date="2018-06" db="EMBL/GenBank/DDBJ databases">
        <authorList>
            <consortium name="Pathogen Informatics"/>
            <person name="Doyle S."/>
        </authorList>
    </citation>
    <scope>NUCLEOTIDE SEQUENCE [LARGE SCALE GENOMIC DNA]</scope>
    <source>
        <strain evidence="1 2">NCTC13940</strain>
    </source>
</reference>
<dbReference type="Proteomes" id="UP000250257">
    <property type="component" value="Unassembled WGS sequence"/>
</dbReference>
<name>A0A2X3G3B6_9LIST</name>
<dbReference type="AlphaFoldDB" id="A0A2X3G3B6"/>